<reference evidence="3" key="1">
    <citation type="submission" date="2017-02" db="UniProtKB">
        <authorList>
            <consortium name="WormBaseParasite"/>
        </authorList>
    </citation>
    <scope>IDENTIFICATION</scope>
</reference>
<dbReference type="WBParaSite" id="EVEC_0000552501-mRNA-1">
    <property type="protein sequence ID" value="EVEC_0000552501-mRNA-1"/>
    <property type="gene ID" value="EVEC_0000552501"/>
</dbReference>
<dbReference type="AlphaFoldDB" id="A0A0N4V5L2"/>
<evidence type="ECO:0000313" key="2">
    <source>
        <dbReference type="Proteomes" id="UP000274131"/>
    </source>
</evidence>
<gene>
    <name evidence="1" type="ORF">EVEC_LOCUS5136</name>
</gene>
<dbReference type="EMBL" id="UXUI01008065">
    <property type="protein sequence ID" value="VDD90385.1"/>
    <property type="molecule type" value="Genomic_DNA"/>
</dbReference>
<dbReference type="OrthoDB" id="10454112at2759"/>
<keyword evidence="2" id="KW-1185">Reference proteome</keyword>
<name>A0A0N4V5L2_ENTVE</name>
<protein>
    <submittedName>
        <fullName evidence="3">3-keto-5-aminohexanoate cleavage protein</fullName>
    </submittedName>
</protein>
<evidence type="ECO:0000313" key="3">
    <source>
        <dbReference type="WBParaSite" id="EVEC_0000552501-mRNA-1"/>
    </source>
</evidence>
<organism evidence="3">
    <name type="scientific">Enterobius vermicularis</name>
    <name type="common">Human pinworm</name>
    <dbReference type="NCBI Taxonomy" id="51028"/>
    <lineage>
        <taxon>Eukaryota</taxon>
        <taxon>Metazoa</taxon>
        <taxon>Ecdysozoa</taxon>
        <taxon>Nematoda</taxon>
        <taxon>Chromadorea</taxon>
        <taxon>Rhabditida</taxon>
        <taxon>Spirurina</taxon>
        <taxon>Oxyuridomorpha</taxon>
        <taxon>Oxyuroidea</taxon>
        <taxon>Oxyuridae</taxon>
        <taxon>Enterobius</taxon>
    </lineage>
</organism>
<accession>A0A0N4V5L2</accession>
<dbReference type="Proteomes" id="UP000274131">
    <property type="component" value="Unassembled WGS sequence"/>
</dbReference>
<proteinExistence type="predicted"/>
<reference evidence="1 2" key="2">
    <citation type="submission" date="2018-10" db="EMBL/GenBank/DDBJ databases">
        <authorList>
            <consortium name="Pathogen Informatics"/>
        </authorList>
    </citation>
    <scope>NUCLEOTIDE SEQUENCE [LARGE SCALE GENOMIC DNA]</scope>
</reference>
<sequence>MKIVRKIISQVRNIDTKIRDGAELLGSCVLPTEHSNEEAVEIGLPDSFRHLATLRLEEGWLTARCTDQADPSTLGVIAAAGVQPLRTTNPSIE</sequence>
<evidence type="ECO:0000313" key="1">
    <source>
        <dbReference type="EMBL" id="VDD90385.1"/>
    </source>
</evidence>